<dbReference type="EMBL" id="BSXV01000854">
    <property type="protein sequence ID" value="GME90886.1"/>
    <property type="molecule type" value="Genomic_DNA"/>
</dbReference>
<comment type="caution">
    <text evidence="1">The sequence shown here is derived from an EMBL/GenBank/DDBJ whole genome shotgun (WGS) entry which is preliminary data.</text>
</comment>
<dbReference type="Proteomes" id="UP001165101">
    <property type="component" value="Unassembled WGS sequence"/>
</dbReference>
<evidence type="ECO:0000313" key="2">
    <source>
        <dbReference type="Proteomes" id="UP001165101"/>
    </source>
</evidence>
<keyword evidence="2" id="KW-1185">Reference proteome</keyword>
<gene>
    <name evidence="1" type="ORF">Cboi01_000205600</name>
</gene>
<name>A0ACB5TLH2_CANBO</name>
<protein>
    <submittedName>
        <fullName evidence="1">Unnamed protein product</fullName>
    </submittedName>
</protein>
<sequence>MSDGEKTPSQKKLEELLKMMALENSIPDQKAKKDMNDYKFWKTQPVAKFDEQIETEGPIDKAKTPDDIPNEPYPMLKDFEWVTINIDEKDEMTQVYELLKEHYVEDKDATFRFKYTPEFFEWSLKPPGYHKDWYVGVRVKSTGKLVAFISAIPASLSVRSKDIKAVEINFLCIHKKLRSKRLAPVLIKEITRRVNKCDIWQALYTGGVILPSPVTVCRYTHRPLDWNTLYDVGFSTLPHNVTKAQMVAKYQLPNTTKTEGLRQMKLADVDQTYDLFNKYNNKFKLIQTFSKEEFSHWILGAKSVREQEDYKDEDRVVLSYVVEDKNGKITDFFSFYILPFSVLDNAQHDTLGVAYLFYYASESGLDKPRDDEEGTKELAKRLKSLIADALILAKRVKLKVV</sequence>
<accession>A0ACB5TLH2</accession>
<proteinExistence type="predicted"/>
<reference evidence="1" key="1">
    <citation type="submission" date="2023-04" db="EMBL/GenBank/DDBJ databases">
        <title>Candida boidinii NBRC 1967.</title>
        <authorList>
            <person name="Ichikawa N."/>
            <person name="Sato H."/>
            <person name="Tonouchi N."/>
        </authorList>
    </citation>
    <scope>NUCLEOTIDE SEQUENCE</scope>
    <source>
        <strain evidence="1">NBRC 1967</strain>
    </source>
</reference>
<organism evidence="1 2">
    <name type="scientific">Candida boidinii</name>
    <name type="common">Yeast</name>
    <dbReference type="NCBI Taxonomy" id="5477"/>
    <lineage>
        <taxon>Eukaryota</taxon>
        <taxon>Fungi</taxon>
        <taxon>Dikarya</taxon>
        <taxon>Ascomycota</taxon>
        <taxon>Saccharomycotina</taxon>
        <taxon>Pichiomycetes</taxon>
        <taxon>Pichiales</taxon>
        <taxon>Pichiaceae</taxon>
        <taxon>Ogataea</taxon>
        <taxon>Ogataea/Candida clade</taxon>
    </lineage>
</organism>
<evidence type="ECO:0000313" key="1">
    <source>
        <dbReference type="EMBL" id="GME90886.1"/>
    </source>
</evidence>